<dbReference type="CDD" id="cd07067">
    <property type="entry name" value="HP_PGM_like"/>
    <property type="match status" value="1"/>
</dbReference>
<feature type="active site" description="Tele-phosphohistidine intermediate" evidence="1">
    <location>
        <position position="11"/>
    </location>
</feature>
<evidence type="ECO:0000313" key="4">
    <source>
        <dbReference type="Proteomes" id="UP000222106"/>
    </source>
</evidence>
<dbReference type="RefSeq" id="WP_098484768.1">
    <property type="nucleotide sequence ID" value="NZ_PDJI01000004.1"/>
</dbReference>
<sequence length="205" mass="22141">MTAGTVILWRHGQTDHNAARRLQGQSDIPLNDAGIRQANLAATALAALEPTRIITSDLGRAVSTAQALADRTGLQPTTDVRLRERSFGAWEGLTQEEIKTSWPDAFDAWRHGREPEGVGAETRTACGTRVARAVEEAAAELDERDVLVVVGHGAAITLGQTVMLGLDPGNWFGLTGLENSGWTLMHPNPGREPEWRLSAYNLGLD</sequence>
<evidence type="ECO:0000256" key="2">
    <source>
        <dbReference type="PIRSR" id="PIRSR613078-2"/>
    </source>
</evidence>
<dbReference type="EMBL" id="PDJI01000004">
    <property type="protein sequence ID" value="PFG40939.1"/>
    <property type="molecule type" value="Genomic_DNA"/>
</dbReference>
<feature type="binding site" evidence="2">
    <location>
        <position position="60"/>
    </location>
    <ligand>
        <name>substrate</name>
    </ligand>
</feature>
<gene>
    <name evidence="3" type="ORF">ATJ97_3481</name>
</gene>
<dbReference type="OrthoDB" id="4697614at2"/>
<feature type="active site" description="Proton donor/acceptor" evidence="1">
    <location>
        <position position="84"/>
    </location>
</feature>
<dbReference type="PROSITE" id="PS00175">
    <property type="entry name" value="PG_MUTASE"/>
    <property type="match status" value="1"/>
</dbReference>
<proteinExistence type="predicted"/>
<protein>
    <submittedName>
        <fullName evidence="3">Putative phosphoglycerate mutase</fullName>
    </submittedName>
</protein>
<dbReference type="GO" id="GO:0005737">
    <property type="term" value="C:cytoplasm"/>
    <property type="evidence" value="ECO:0007669"/>
    <property type="project" value="TreeGrafter"/>
</dbReference>
<dbReference type="PANTHER" id="PTHR48100">
    <property type="entry name" value="BROAD-SPECIFICITY PHOSPHATASE YOR283W-RELATED"/>
    <property type="match status" value="1"/>
</dbReference>
<evidence type="ECO:0000313" key="3">
    <source>
        <dbReference type="EMBL" id="PFG40939.1"/>
    </source>
</evidence>
<dbReference type="GO" id="GO:0016791">
    <property type="term" value="F:phosphatase activity"/>
    <property type="evidence" value="ECO:0007669"/>
    <property type="project" value="TreeGrafter"/>
</dbReference>
<comment type="caution">
    <text evidence="3">The sequence shown here is derived from an EMBL/GenBank/DDBJ whole genome shotgun (WGS) entry which is preliminary data.</text>
</comment>
<dbReference type="Proteomes" id="UP000222106">
    <property type="component" value="Unassembled WGS sequence"/>
</dbReference>
<dbReference type="Gene3D" id="3.40.50.1240">
    <property type="entry name" value="Phosphoglycerate mutase-like"/>
    <property type="match status" value="1"/>
</dbReference>
<evidence type="ECO:0000256" key="1">
    <source>
        <dbReference type="PIRSR" id="PIRSR613078-1"/>
    </source>
</evidence>
<reference evidence="3 4" key="1">
    <citation type="submission" date="2017-10" db="EMBL/GenBank/DDBJ databases">
        <title>Sequencing the genomes of 1000 actinobacteria strains.</title>
        <authorList>
            <person name="Klenk H.-P."/>
        </authorList>
    </citation>
    <scope>NUCLEOTIDE SEQUENCE [LARGE SCALE GENOMIC DNA]</scope>
    <source>
        <strain evidence="3 4">DSM 21838</strain>
    </source>
</reference>
<dbReference type="InterPro" id="IPR013078">
    <property type="entry name" value="His_Pase_superF_clade-1"/>
</dbReference>
<dbReference type="SMART" id="SM00855">
    <property type="entry name" value="PGAM"/>
    <property type="match status" value="1"/>
</dbReference>
<dbReference type="AlphaFoldDB" id="A0A2A9ERW4"/>
<dbReference type="PANTHER" id="PTHR48100:SF62">
    <property type="entry name" value="GLUCOSYL-3-PHOSPHOGLYCERATE PHOSPHATASE"/>
    <property type="match status" value="1"/>
</dbReference>
<feature type="binding site" evidence="2">
    <location>
        <begin position="10"/>
        <end position="17"/>
    </location>
    <ligand>
        <name>substrate</name>
    </ligand>
</feature>
<keyword evidence="4" id="KW-1185">Reference proteome</keyword>
<dbReference type="InterPro" id="IPR029033">
    <property type="entry name" value="His_PPase_superfam"/>
</dbReference>
<dbReference type="InterPro" id="IPR050275">
    <property type="entry name" value="PGM_Phosphatase"/>
</dbReference>
<dbReference type="InterPro" id="IPR001345">
    <property type="entry name" value="PG/BPGM_mutase_AS"/>
</dbReference>
<name>A0A2A9ERW4_9MICO</name>
<dbReference type="SUPFAM" id="SSF53254">
    <property type="entry name" value="Phosphoglycerate mutase-like"/>
    <property type="match status" value="1"/>
</dbReference>
<organism evidence="3 4">
    <name type="scientific">Georgenia soli</name>
    <dbReference type="NCBI Taxonomy" id="638953"/>
    <lineage>
        <taxon>Bacteria</taxon>
        <taxon>Bacillati</taxon>
        <taxon>Actinomycetota</taxon>
        <taxon>Actinomycetes</taxon>
        <taxon>Micrococcales</taxon>
        <taxon>Bogoriellaceae</taxon>
        <taxon>Georgenia</taxon>
    </lineage>
</organism>
<accession>A0A2A9ERW4</accession>
<dbReference type="Pfam" id="PF00300">
    <property type="entry name" value="His_Phos_1"/>
    <property type="match status" value="1"/>
</dbReference>